<sequence>MYVQEHTVVLLRCLAQEIKILPNEFSSLFPGALPDTQIVFCVFSCFFSFPFAGRCASSAVVPISTASLCVCCCCYHLLLCGGGELVFAEGCTQVTGVMAMVMTGRVLLVCVLCVLCCGAGGVYARELDNKALGGCMASGALGMNTSYVRNGCNKYMPTPPLRSALPIPAIQAEVQQSTFVSKDGNNLGSVTPPGSGSVVGSGGKGARDPAGGDPAAAPAAAGSPTGGPAGPAGPNVVPTGVPGREADSLPSPGELPSRSDDTVITRSDSSTTHSGSGEEGVSRQEATGAVSPSSSKGPKQEVIPAVQQTQTSTSETIQTVCGEKVSDCGSEHSVGEKTLGKQELEESKAQKPPPAQNKESNDNEENPTEATSQESQTTEPQQEIKPPVDENDTTSTDASTAVAALSTSADSQEEATESSSNGSHSPLQGEVFTGTDTPENAASPAAAETETVTVAQKNDTATSDGSTAVSHATSPLLLLLLLVVACAAAAAAVAA</sequence>
<proteinExistence type="predicted"/>
<feature type="transmembrane region" description="Helical" evidence="2">
    <location>
        <begin position="98"/>
        <end position="124"/>
    </location>
</feature>
<comment type="caution">
    <text evidence="3">The sequence shown here is derived from an EMBL/GenBank/DDBJ whole genome shotgun (WGS) entry which is preliminary data.</text>
</comment>
<feature type="transmembrane region" description="Helical" evidence="2">
    <location>
        <begin position="59"/>
        <end position="78"/>
    </location>
</feature>
<accession>A0A2V2X551</accession>
<reference evidence="3 4" key="1">
    <citation type="journal article" date="2018" name="Microb. Genom.">
        <title>Expanding an expanded genome: long-read sequencing of Trypanosoma cruzi.</title>
        <authorList>
            <person name="Berna L."/>
            <person name="Rodriguez M."/>
            <person name="Chiribao M.L."/>
            <person name="Parodi-Talice A."/>
            <person name="Pita S."/>
            <person name="Rijo G."/>
            <person name="Alvarez-Valin F."/>
            <person name="Robello C."/>
        </authorList>
    </citation>
    <scope>NUCLEOTIDE SEQUENCE [LARGE SCALE GENOMIC DNA]</scope>
    <source>
        <strain evidence="3 4">TCC</strain>
    </source>
</reference>
<dbReference type="VEuPathDB" id="TriTrypDB:BCY84_11906"/>
<feature type="compositionally biased region" description="Low complexity" evidence="1">
    <location>
        <begin position="393"/>
        <end position="410"/>
    </location>
</feature>
<dbReference type="VEuPathDB" id="TriTrypDB:TcBrA4_0173390"/>
<dbReference type="VEuPathDB" id="TriTrypDB:TcCLB.506245.302"/>
<feature type="compositionally biased region" description="Low complexity" evidence="1">
    <location>
        <begin position="368"/>
        <end position="383"/>
    </location>
</feature>
<dbReference type="VEuPathDB" id="TriTrypDB:TcCLB.506289.120"/>
<dbReference type="Proteomes" id="UP000246078">
    <property type="component" value="Unassembled WGS sequence"/>
</dbReference>
<feature type="compositionally biased region" description="Polar residues" evidence="1">
    <location>
        <begin position="456"/>
        <end position="468"/>
    </location>
</feature>
<dbReference type="VEuPathDB" id="TriTrypDB:TcCLB.505297.60"/>
<feature type="compositionally biased region" description="Polar residues" evidence="1">
    <location>
        <begin position="417"/>
        <end position="426"/>
    </location>
</feature>
<dbReference type="VEuPathDB" id="TriTrypDB:Tc_MARK_7535"/>
<dbReference type="VEuPathDB" id="TriTrypDB:TcCL_NonESM10779"/>
<dbReference type="VEuPathDB" id="TriTrypDB:TCSYLVIO_008384"/>
<feature type="compositionally biased region" description="Low complexity" evidence="1">
    <location>
        <begin position="208"/>
        <end position="223"/>
    </location>
</feature>
<keyword evidence="2" id="KW-0812">Transmembrane</keyword>
<feature type="transmembrane region" description="Helical" evidence="2">
    <location>
        <begin position="476"/>
        <end position="494"/>
    </location>
</feature>
<evidence type="ECO:0000256" key="1">
    <source>
        <dbReference type="SAM" id="MobiDB-lite"/>
    </source>
</evidence>
<protein>
    <submittedName>
        <fullName evidence="3">Mucin-associated surface protein (MASP)</fullName>
    </submittedName>
</protein>
<name>A0A2V2X551_TRYCR</name>
<feature type="compositionally biased region" description="Low complexity" evidence="1">
    <location>
        <begin position="307"/>
        <end position="319"/>
    </location>
</feature>
<dbReference type="VEuPathDB" id="TriTrypDB:C4B63_32g281"/>
<dbReference type="VEuPathDB" id="TriTrypDB:TCSYLVIO_008964"/>
<dbReference type="VEuPathDB" id="TriTrypDB:TcYC6_0162620"/>
<evidence type="ECO:0000313" key="4">
    <source>
        <dbReference type="Proteomes" id="UP000246078"/>
    </source>
</evidence>
<dbReference type="AlphaFoldDB" id="A0A2V2X551"/>
<organism evidence="3 4">
    <name type="scientific">Trypanosoma cruzi</name>
    <dbReference type="NCBI Taxonomy" id="5693"/>
    <lineage>
        <taxon>Eukaryota</taxon>
        <taxon>Discoba</taxon>
        <taxon>Euglenozoa</taxon>
        <taxon>Kinetoplastea</taxon>
        <taxon>Metakinetoplastina</taxon>
        <taxon>Trypanosomatida</taxon>
        <taxon>Trypanosomatidae</taxon>
        <taxon>Trypanosoma</taxon>
        <taxon>Schizotrypanum</taxon>
    </lineage>
</organism>
<feature type="region of interest" description="Disordered" evidence="1">
    <location>
        <begin position="181"/>
        <end position="468"/>
    </location>
</feature>
<keyword evidence="2" id="KW-0472">Membrane</keyword>
<feature type="compositionally biased region" description="Basic and acidic residues" evidence="1">
    <location>
        <begin position="324"/>
        <end position="349"/>
    </location>
</feature>
<dbReference type="VEuPathDB" id="TriTrypDB:TCDM_13459"/>
<dbReference type="EMBL" id="PRFC01000030">
    <property type="protein sequence ID" value="PWV15253.1"/>
    <property type="molecule type" value="Genomic_DNA"/>
</dbReference>
<evidence type="ECO:0000313" key="3">
    <source>
        <dbReference type="EMBL" id="PWV15253.1"/>
    </source>
</evidence>
<feature type="compositionally biased region" description="Low complexity" evidence="1">
    <location>
        <begin position="232"/>
        <end position="243"/>
    </location>
</feature>
<dbReference type="VEuPathDB" id="TriTrypDB:ECC02_010848"/>
<gene>
    <name evidence="3" type="ORF">C3747_30g403</name>
</gene>
<evidence type="ECO:0000256" key="2">
    <source>
        <dbReference type="SAM" id="Phobius"/>
    </source>
</evidence>
<dbReference type="VEuPathDB" id="TriTrypDB:C3747_30g403"/>
<dbReference type="VEuPathDB" id="TriTrypDB:Tc_MARK_8265"/>
<feature type="transmembrane region" description="Helical" evidence="2">
    <location>
        <begin position="32"/>
        <end position="52"/>
    </location>
</feature>
<keyword evidence="2" id="KW-1133">Transmembrane helix</keyword>
<feature type="compositionally biased region" description="Low complexity" evidence="1">
    <location>
        <begin position="437"/>
        <end position="455"/>
    </location>
</feature>
<feature type="compositionally biased region" description="Low complexity" evidence="1">
    <location>
        <begin position="265"/>
        <end position="275"/>
    </location>
</feature>